<dbReference type="GO" id="GO:0005524">
    <property type="term" value="F:ATP binding"/>
    <property type="evidence" value="ECO:0007669"/>
    <property type="project" value="UniProtKB-UniRule"/>
</dbReference>
<feature type="domain" description="Protein kinase" evidence="11">
    <location>
        <begin position="86"/>
        <end position="367"/>
    </location>
</feature>
<keyword evidence="4 8" id="KW-0547">Nucleotide-binding</keyword>
<organism evidence="12 13">
    <name type="scientific">Spirodela intermedia</name>
    <name type="common">Intermediate duckweed</name>
    <dbReference type="NCBI Taxonomy" id="51605"/>
    <lineage>
        <taxon>Eukaryota</taxon>
        <taxon>Viridiplantae</taxon>
        <taxon>Streptophyta</taxon>
        <taxon>Embryophyta</taxon>
        <taxon>Tracheophyta</taxon>
        <taxon>Spermatophyta</taxon>
        <taxon>Magnoliopsida</taxon>
        <taxon>Liliopsida</taxon>
        <taxon>Araceae</taxon>
        <taxon>Lemnoideae</taxon>
        <taxon>Spirodela</taxon>
    </lineage>
</organism>
<dbReference type="Pfam" id="PF07714">
    <property type="entry name" value="PK_Tyr_Ser-Thr"/>
    <property type="match status" value="1"/>
</dbReference>
<dbReference type="InterPro" id="IPR000719">
    <property type="entry name" value="Prot_kinase_dom"/>
</dbReference>
<dbReference type="InterPro" id="IPR008271">
    <property type="entry name" value="Ser/Thr_kinase_AS"/>
</dbReference>
<dbReference type="SUPFAM" id="SSF56112">
    <property type="entry name" value="Protein kinase-like (PK-like)"/>
    <property type="match status" value="1"/>
</dbReference>
<dbReference type="PROSITE" id="PS50011">
    <property type="entry name" value="PROTEIN_KINASE_DOM"/>
    <property type="match status" value="1"/>
</dbReference>
<dbReference type="PROSITE" id="PS00108">
    <property type="entry name" value="PROTEIN_KINASE_ST"/>
    <property type="match status" value="1"/>
</dbReference>
<dbReference type="OrthoDB" id="4062651at2759"/>
<proteinExistence type="inferred from homology"/>
<accession>A0A7I8KW36</accession>
<feature type="region of interest" description="Disordered" evidence="10">
    <location>
        <begin position="377"/>
        <end position="457"/>
    </location>
</feature>
<evidence type="ECO:0000256" key="6">
    <source>
        <dbReference type="ARBA" id="ARBA00022821"/>
    </source>
</evidence>
<evidence type="ECO:0000259" key="11">
    <source>
        <dbReference type="PROSITE" id="PS50011"/>
    </source>
</evidence>
<feature type="compositionally biased region" description="Basic and acidic residues" evidence="10">
    <location>
        <begin position="18"/>
        <end position="31"/>
    </location>
</feature>
<dbReference type="InterPro" id="IPR050823">
    <property type="entry name" value="Plant_Ser_Thr_Prot_Kinase"/>
</dbReference>
<comment type="similarity">
    <text evidence="9">Belongs to the protein kinase superfamily.</text>
</comment>
<evidence type="ECO:0000256" key="9">
    <source>
        <dbReference type="RuleBase" id="RU000304"/>
    </source>
</evidence>
<keyword evidence="7 8" id="KW-0067">ATP-binding</keyword>
<dbReference type="GO" id="GO:0006952">
    <property type="term" value="P:defense response"/>
    <property type="evidence" value="ECO:0007669"/>
    <property type="project" value="UniProtKB-KW"/>
</dbReference>
<dbReference type="Gene3D" id="3.30.200.20">
    <property type="entry name" value="Phosphorylase Kinase, domain 1"/>
    <property type="match status" value="1"/>
</dbReference>
<dbReference type="FunFam" id="3.30.200.20:FF:000228">
    <property type="entry name" value="Serine/threonine-protein kinase BIK1"/>
    <property type="match status" value="1"/>
</dbReference>
<evidence type="ECO:0000256" key="8">
    <source>
        <dbReference type="PROSITE-ProRule" id="PRU10141"/>
    </source>
</evidence>
<dbReference type="Gene3D" id="1.10.510.10">
    <property type="entry name" value="Transferase(Phosphotransferase) domain 1"/>
    <property type="match status" value="1"/>
</dbReference>
<evidence type="ECO:0000256" key="7">
    <source>
        <dbReference type="ARBA" id="ARBA00022840"/>
    </source>
</evidence>
<evidence type="ECO:0000256" key="10">
    <source>
        <dbReference type="SAM" id="MobiDB-lite"/>
    </source>
</evidence>
<evidence type="ECO:0000256" key="5">
    <source>
        <dbReference type="ARBA" id="ARBA00022777"/>
    </source>
</evidence>
<evidence type="ECO:0000256" key="4">
    <source>
        <dbReference type="ARBA" id="ARBA00022741"/>
    </source>
</evidence>
<dbReference type="GO" id="GO:0004674">
    <property type="term" value="F:protein serine/threonine kinase activity"/>
    <property type="evidence" value="ECO:0007669"/>
    <property type="project" value="UniProtKB-KW"/>
</dbReference>
<feature type="binding site" evidence="8">
    <location>
        <position position="121"/>
    </location>
    <ligand>
        <name>ATP</name>
        <dbReference type="ChEBI" id="CHEBI:30616"/>
    </ligand>
</feature>
<protein>
    <recommendedName>
        <fullName evidence="1">non-specific serine/threonine protein kinase</fullName>
        <ecNumber evidence="1">2.7.11.1</ecNumber>
    </recommendedName>
</protein>
<dbReference type="EMBL" id="LR746272">
    <property type="protein sequence ID" value="CAA7401245.1"/>
    <property type="molecule type" value="Genomic_DNA"/>
</dbReference>
<keyword evidence="6" id="KW-0611">Plant defense</keyword>
<keyword evidence="3" id="KW-0808">Transferase</keyword>
<evidence type="ECO:0000256" key="2">
    <source>
        <dbReference type="ARBA" id="ARBA00022527"/>
    </source>
</evidence>
<dbReference type="Proteomes" id="UP000663760">
    <property type="component" value="Chromosome 9"/>
</dbReference>
<evidence type="ECO:0000256" key="3">
    <source>
        <dbReference type="ARBA" id="ARBA00022679"/>
    </source>
</evidence>
<dbReference type="PROSITE" id="PS00107">
    <property type="entry name" value="PROTEIN_KINASE_ATP"/>
    <property type="match status" value="1"/>
</dbReference>
<evidence type="ECO:0000256" key="1">
    <source>
        <dbReference type="ARBA" id="ARBA00012513"/>
    </source>
</evidence>
<evidence type="ECO:0000313" key="12">
    <source>
        <dbReference type="EMBL" id="CAA7401245.1"/>
    </source>
</evidence>
<dbReference type="AlphaFoldDB" id="A0A7I8KW36"/>
<dbReference type="InterPro" id="IPR017441">
    <property type="entry name" value="Protein_kinase_ATP_BS"/>
</dbReference>
<dbReference type="InterPro" id="IPR001245">
    <property type="entry name" value="Ser-Thr/Tyr_kinase_cat_dom"/>
</dbReference>
<dbReference type="PANTHER" id="PTHR45621">
    <property type="entry name" value="OS01G0588500 PROTEIN-RELATED"/>
    <property type="match status" value="1"/>
</dbReference>
<feature type="region of interest" description="Disordered" evidence="10">
    <location>
        <begin position="18"/>
        <end position="50"/>
    </location>
</feature>
<feature type="compositionally biased region" description="Polar residues" evidence="10">
    <location>
        <begin position="39"/>
        <end position="50"/>
    </location>
</feature>
<dbReference type="InterPro" id="IPR011009">
    <property type="entry name" value="Kinase-like_dom_sf"/>
</dbReference>
<keyword evidence="2 9" id="KW-0723">Serine/threonine-protein kinase</keyword>
<name>A0A7I8KW36_SPIIN</name>
<dbReference type="EC" id="2.7.11.1" evidence="1"/>
<gene>
    <name evidence="12" type="ORF">SI8410_09011923</name>
</gene>
<reference evidence="12" key="1">
    <citation type="submission" date="2020-02" db="EMBL/GenBank/DDBJ databases">
        <authorList>
            <person name="Scholz U."/>
            <person name="Mascher M."/>
            <person name="Fiebig A."/>
        </authorList>
    </citation>
    <scope>NUCLEOTIDE SEQUENCE</scope>
</reference>
<dbReference type="CDD" id="cd14066">
    <property type="entry name" value="STKc_IRAK"/>
    <property type="match status" value="1"/>
</dbReference>
<keyword evidence="5" id="KW-0418">Kinase</keyword>
<keyword evidence="13" id="KW-1185">Reference proteome</keyword>
<sequence>MGKNGLSWRSCFSCYGKVRDSPSPGRDEKRTTRQKSQRGRSPQQLSSSDLSNVTSLFSPEDLSLSLAGSNIYSFTVAELKAVTQNFSTSHLIGEGGFGQVYKGYVDDKLRPGLKAQPVAVKLMDQDGLQGHREWLAEVIFLGQLRHKHLVKLIGYCCEDENRLLVYEFMARGSLENHLFRRFFASLPWKTRIKIAVGAAKGLTFLHEAEKPVIYRDFKASNILLESDYTAKLSDFGLAKDGPEGENTHVSTRVMGTQGYAAPEYIMTGHLTSKSDVYSFGVVLLELLSGRRSVDKSRPNREQNLVEWARPWLNDPRRFSRIMDPNLDGQYSTKGAQRVAALAALCLSNSPKNRPTMKAIIETLEPILELADDQPTGTFVYTAAPQNGGGDAGKATPRGDEAERHREREPPRENGNQPPHRHNQNQGSRNRNRSHRSASYTDTALYMNSPRQIRGRAA</sequence>
<feature type="compositionally biased region" description="Basic and acidic residues" evidence="10">
    <location>
        <begin position="396"/>
        <end position="411"/>
    </location>
</feature>
<dbReference type="FunFam" id="1.10.510.10:FF:000258">
    <property type="entry name" value="Probable serine/threonine-protein kinase PBL8"/>
    <property type="match status" value="1"/>
</dbReference>
<evidence type="ECO:0000313" key="13">
    <source>
        <dbReference type="Proteomes" id="UP000663760"/>
    </source>
</evidence>